<dbReference type="GO" id="GO:0008270">
    <property type="term" value="F:zinc ion binding"/>
    <property type="evidence" value="ECO:0007669"/>
    <property type="project" value="InterPro"/>
</dbReference>
<dbReference type="AlphaFoldDB" id="A0A5C6NF79"/>
<feature type="domain" description="F5/8 type C" evidence="16">
    <location>
        <begin position="262"/>
        <end position="419"/>
    </location>
</feature>
<dbReference type="GO" id="GO:0001227">
    <property type="term" value="F:DNA-binding transcription repressor activity, RNA polymerase II-specific"/>
    <property type="evidence" value="ECO:0007669"/>
    <property type="project" value="TreeGrafter"/>
</dbReference>
<evidence type="ECO:0000256" key="14">
    <source>
        <dbReference type="SAM" id="MobiDB-lite"/>
    </source>
</evidence>
<dbReference type="PANTHER" id="PTHR11532">
    <property type="entry name" value="PROTEASE M14 CARBOXYPEPTIDASE"/>
    <property type="match status" value="1"/>
</dbReference>
<feature type="chain" id="PRO_5023024743" description="Adipocyte enhancer-binding protein 1" evidence="15">
    <location>
        <begin position="22"/>
        <end position="1010"/>
    </location>
</feature>
<dbReference type="SUPFAM" id="SSF53187">
    <property type="entry name" value="Zn-dependent exopeptidases"/>
    <property type="match status" value="1"/>
</dbReference>
<feature type="region of interest" description="Disordered" evidence="14">
    <location>
        <begin position="221"/>
        <end position="263"/>
    </location>
</feature>
<dbReference type="CDD" id="cd11308">
    <property type="entry name" value="Peptidase_M14NE-CP-C_like"/>
    <property type="match status" value="1"/>
</dbReference>
<dbReference type="InterPro" id="IPR057246">
    <property type="entry name" value="CARBOXYPEPT_ZN_1"/>
</dbReference>
<evidence type="ECO:0000259" key="16">
    <source>
        <dbReference type="PROSITE" id="PS50022"/>
    </source>
</evidence>
<evidence type="ECO:0000256" key="12">
    <source>
        <dbReference type="ARBA" id="ARBA00079261"/>
    </source>
</evidence>
<reference evidence="18 19" key="1">
    <citation type="submission" date="2019-04" db="EMBL/GenBank/DDBJ databases">
        <title>Chromosome genome assembly for Takifugu flavidus.</title>
        <authorList>
            <person name="Xiao S."/>
        </authorList>
    </citation>
    <scope>NUCLEOTIDE SEQUENCE [LARGE SCALE GENOMIC DNA]</scope>
    <source>
        <strain evidence="18">HTHZ2018</strain>
        <tissue evidence="18">Muscle</tissue>
    </source>
</reference>
<dbReference type="InterPro" id="IPR008979">
    <property type="entry name" value="Galactose-bd-like_sf"/>
</dbReference>
<dbReference type="Gene3D" id="3.40.630.10">
    <property type="entry name" value="Zn peptidases"/>
    <property type="match status" value="1"/>
</dbReference>
<feature type="region of interest" description="Disordered" evidence="14">
    <location>
        <begin position="941"/>
        <end position="972"/>
    </location>
</feature>
<comment type="caution">
    <text evidence="13">Lacks conserved residue(s) required for the propagation of feature annotation.</text>
</comment>
<keyword evidence="3" id="KW-0678">Repressor</keyword>
<dbReference type="InterPro" id="IPR000834">
    <property type="entry name" value="Peptidase_M14"/>
</dbReference>
<dbReference type="Pfam" id="PF00754">
    <property type="entry name" value="F5_F8_type_C"/>
    <property type="match status" value="1"/>
</dbReference>
<dbReference type="PANTHER" id="PTHR11532:SF48">
    <property type="entry name" value="ADIPOCYTE ENHANCER-BINDING PROTEIN 1"/>
    <property type="match status" value="1"/>
</dbReference>
<dbReference type="GO" id="GO:0016485">
    <property type="term" value="P:protein processing"/>
    <property type="evidence" value="ECO:0007669"/>
    <property type="project" value="TreeGrafter"/>
</dbReference>
<dbReference type="InterPro" id="IPR000421">
    <property type="entry name" value="FA58C"/>
</dbReference>
<dbReference type="FunFam" id="2.60.120.260:FF:000068">
    <property type="entry name" value="Adipocyte enhancer-binding protein 1"/>
    <property type="match status" value="1"/>
</dbReference>
<evidence type="ECO:0000256" key="7">
    <source>
        <dbReference type="ARBA" id="ARBA00023015"/>
    </source>
</evidence>
<proteinExistence type="inferred from homology"/>
<evidence type="ECO:0000256" key="6">
    <source>
        <dbReference type="ARBA" id="ARBA00022860"/>
    </source>
</evidence>
<dbReference type="SMART" id="SM00231">
    <property type="entry name" value="FA58C"/>
    <property type="match status" value="1"/>
</dbReference>
<organism evidence="18 19">
    <name type="scientific">Takifugu flavidus</name>
    <name type="common">sansaifugu</name>
    <dbReference type="NCBI Taxonomy" id="433684"/>
    <lineage>
        <taxon>Eukaryota</taxon>
        <taxon>Metazoa</taxon>
        <taxon>Chordata</taxon>
        <taxon>Craniata</taxon>
        <taxon>Vertebrata</taxon>
        <taxon>Euteleostomi</taxon>
        <taxon>Actinopterygii</taxon>
        <taxon>Neopterygii</taxon>
        <taxon>Teleostei</taxon>
        <taxon>Neoteleostei</taxon>
        <taxon>Acanthomorphata</taxon>
        <taxon>Eupercaria</taxon>
        <taxon>Tetraodontiformes</taxon>
        <taxon>Tetradontoidea</taxon>
        <taxon>Tetraodontidae</taxon>
        <taxon>Takifugu</taxon>
    </lineage>
</organism>
<keyword evidence="8" id="KW-0238">DNA-binding</keyword>
<evidence type="ECO:0000259" key="17">
    <source>
        <dbReference type="PROSITE" id="PS52035"/>
    </source>
</evidence>
<dbReference type="GO" id="GO:0000977">
    <property type="term" value="F:RNA polymerase II transcription regulatory region sequence-specific DNA binding"/>
    <property type="evidence" value="ECO:0007669"/>
    <property type="project" value="UniProtKB-ARBA"/>
</dbReference>
<evidence type="ECO:0000313" key="19">
    <source>
        <dbReference type="Proteomes" id="UP000324091"/>
    </source>
</evidence>
<name>A0A5C6NF79_9TELE</name>
<feature type="compositionally biased region" description="Basic residues" evidence="14">
    <location>
        <begin position="90"/>
        <end position="129"/>
    </location>
</feature>
<feature type="compositionally biased region" description="Low complexity" evidence="14">
    <location>
        <begin position="946"/>
        <end position="962"/>
    </location>
</feature>
<feature type="region of interest" description="Disordered" evidence="14">
    <location>
        <begin position="29"/>
        <end position="145"/>
    </location>
</feature>
<keyword evidence="6" id="KW-0112">Calmodulin-binding</keyword>
<accession>A0A5C6NF79</accession>
<evidence type="ECO:0000256" key="15">
    <source>
        <dbReference type="SAM" id="SignalP"/>
    </source>
</evidence>
<evidence type="ECO:0000256" key="13">
    <source>
        <dbReference type="PROSITE-ProRule" id="PRU01379"/>
    </source>
</evidence>
<dbReference type="InterPro" id="IPR008969">
    <property type="entry name" value="CarboxyPept-like_regulatory"/>
</dbReference>
<keyword evidence="9" id="KW-0804">Transcription</keyword>
<comment type="caution">
    <text evidence="18">The sequence shown here is derived from an EMBL/GenBank/DDBJ whole genome shotgun (WGS) entry which is preliminary data.</text>
</comment>
<sequence>MRAEVLVIWLGLTLCWVVVCAREDAEGEVQVGRRRGLEDGRQVDQRDVEMSDDPARDVEIDKPKPKKKKTPEEIEAAKAKKAAEKEAKAKKQSAPKPTKKPKPPKPTKKPKPPKPTKKPKAPKPTKKPKTTTTSLPHTQPPTVIKEEEKILTELDTFQPVTLKPFEEPVEPGLPEPSIDVWADKKEVTTPEVMYIPEETTPVPFLVPWYEEYDYSDLAAKKKEEEEERARKEKAEKAERLKKQWEEEEEERLKQTSVPAKPKDCPPLGLESHRLEEDQLLASSQSQHGFSAQRGRLNMQGSENDDDLYGGAWCAEPEETNHWFQVDARREVEFTGVITQGRNSETQDDFMSSYFVAFSNDSRDWTTLHDGYAEWLFYGNVDRNTPVMNQFFTPIVARYLRILPQSWNGSLCLRAEVLACQLPSTYHSENEVTPTDELDFRHHNYKDMRQMMKVINEECPNITRIYNIGKSYQGLKMYAMEISDNPGEHETGEPEFRYTAGLHGNEALGRELLLLLMQFLCKEYNDGNPRVRRLVDGVRIHLVPSLNPDAYEMAFEMGSEMGNWELGHWTEEGYDIFLNFPDLNSVLWGAQDRGWVPRIVPNHHIPLPENIFNTSLAVETKAIISWMERTPFVLGANLQGGEKLVAYPFDMQRQPQSFADTRRWRGNNDMNEETWARIQRQNEGALRETPDDAMFRWLAMAYAHSHLTMTETYRGSCHGDDVTTGQGIVNRASWKPVVGSMNDFSYLHTNCFELSIFLGCDKFPHESELPLEWENNKESLLAFIEQVRTELQVHRGIKGVVRDVEGNPLANATISVEGIWHDVKTAAGGDYWRLLNPGEYKVTAKADGHTPQTRLCMVGYDSGATPCSFTLAKSNWDRIKQIMALNGKRPIRIVTRAKVVRTTPASSVVATTTESHASMQRAERRRRLRILRLRRLREQRFRARQSTTPTTTTTTTTTTTMAPTTPPETERTTSWYDSWFPVDSWFTENPFDSINLISEPTQDYPFEYTID</sequence>
<dbReference type="PROSITE" id="PS50022">
    <property type="entry name" value="FA58C_3"/>
    <property type="match status" value="1"/>
</dbReference>
<feature type="domain" description="Peptidase M14" evidence="17">
    <location>
        <begin position="440"/>
        <end position="786"/>
    </location>
</feature>
<evidence type="ECO:0000313" key="18">
    <source>
        <dbReference type="EMBL" id="TWW66184.1"/>
    </source>
</evidence>
<dbReference type="InterPro" id="IPR050753">
    <property type="entry name" value="Peptidase_M14_domain"/>
</dbReference>
<dbReference type="Proteomes" id="UP000324091">
    <property type="component" value="Chromosome 20"/>
</dbReference>
<keyword evidence="10" id="KW-0325">Glycoprotein</keyword>
<dbReference type="FunFam" id="3.40.630.10:FF:000007">
    <property type="entry name" value="Carboxypeptidase X (M14 family), member 1"/>
    <property type="match status" value="1"/>
</dbReference>
<feature type="compositionally biased region" description="Basic and acidic residues" evidence="14">
    <location>
        <begin position="70"/>
        <end position="89"/>
    </location>
</feature>
<dbReference type="SUPFAM" id="SSF49464">
    <property type="entry name" value="Carboxypeptidase regulatory domain-like"/>
    <property type="match status" value="1"/>
</dbReference>
<evidence type="ECO:0000256" key="11">
    <source>
        <dbReference type="ARBA" id="ARBA00074638"/>
    </source>
</evidence>
<evidence type="ECO:0000256" key="3">
    <source>
        <dbReference type="ARBA" id="ARBA00022491"/>
    </source>
</evidence>
<evidence type="ECO:0000256" key="2">
    <source>
        <dbReference type="ARBA" id="ARBA00005988"/>
    </source>
</evidence>
<comment type="subcellular location">
    <subcellularLocation>
        <location evidence="1">Secreted</location>
    </subcellularLocation>
</comment>
<dbReference type="GO" id="GO:0005615">
    <property type="term" value="C:extracellular space"/>
    <property type="evidence" value="ECO:0007669"/>
    <property type="project" value="TreeGrafter"/>
</dbReference>
<dbReference type="PRINTS" id="PR00765">
    <property type="entry name" value="CRBOXYPTASEA"/>
</dbReference>
<dbReference type="GO" id="GO:0004181">
    <property type="term" value="F:metallocarboxypeptidase activity"/>
    <property type="evidence" value="ECO:0007669"/>
    <property type="project" value="InterPro"/>
</dbReference>
<feature type="compositionally biased region" description="Basic and acidic residues" evidence="14">
    <location>
        <begin position="221"/>
        <end position="244"/>
    </location>
</feature>
<feature type="compositionally biased region" description="Basic and acidic residues" evidence="14">
    <location>
        <begin position="35"/>
        <end position="63"/>
    </location>
</feature>
<keyword evidence="4" id="KW-0964">Secreted</keyword>
<feature type="signal peptide" evidence="15">
    <location>
        <begin position="1"/>
        <end position="21"/>
    </location>
</feature>
<evidence type="ECO:0000256" key="9">
    <source>
        <dbReference type="ARBA" id="ARBA00023163"/>
    </source>
</evidence>
<dbReference type="Gene3D" id="2.60.40.1120">
    <property type="entry name" value="Carboxypeptidase-like, regulatory domain"/>
    <property type="match status" value="1"/>
</dbReference>
<protein>
    <recommendedName>
        <fullName evidence="11">Adipocyte enhancer-binding protein 1</fullName>
    </recommendedName>
    <alternativeName>
        <fullName evidence="12">Aortic carboxypeptidase-like protein</fullName>
    </alternativeName>
</protein>
<comment type="similarity">
    <text evidence="2 13">Belongs to the peptidase M14 family.</text>
</comment>
<dbReference type="PROSITE" id="PS52035">
    <property type="entry name" value="PEPTIDASE_M14"/>
    <property type="match status" value="1"/>
</dbReference>
<dbReference type="Pfam" id="PF13620">
    <property type="entry name" value="CarboxypepD_reg"/>
    <property type="match status" value="1"/>
</dbReference>
<evidence type="ECO:0000256" key="4">
    <source>
        <dbReference type="ARBA" id="ARBA00022525"/>
    </source>
</evidence>
<evidence type="ECO:0000256" key="1">
    <source>
        <dbReference type="ARBA" id="ARBA00004613"/>
    </source>
</evidence>
<keyword evidence="5 15" id="KW-0732">Signal</keyword>
<dbReference type="SMART" id="SM00631">
    <property type="entry name" value="Zn_pept"/>
    <property type="match status" value="1"/>
</dbReference>
<keyword evidence="7" id="KW-0805">Transcription regulation</keyword>
<evidence type="ECO:0000256" key="8">
    <source>
        <dbReference type="ARBA" id="ARBA00023125"/>
    </source>
</evidence>
<evidence type="ECO:0000256" key="10">
    <source>
        <dbReference type="ARBA" id="ARBA00023180"/>
    </source>
</evidence>
<dbReference type="SUPFAM" id="SSF49785">
    <property type="entry name" value="Galactose-binding domain-like"/>
    <property type="match status" value="1"/>
</dbReference>
<evidence type="ECO:0000256" key="5">
    <source>
        <dbReference type="ARBA" id="ARBA00022729"/>
    </source>
</evidence>
<dbReference type="FunFam" id="2.60.40.1120:FF:000007">
    <property type="entry name" value="Carboxypeptidase X, M14 family member 2"/>
    <property type="match status" value="1"/>
</dbReference>
<dbReference type="PROSITE" id="PS00132">
    <property type="entry name" value="CARBOXYPEPT_ZN_1"/>
    <property type="match status" value="1"/>
</dbReference>
<dbReference type="GO" id="GO:0005516">
    <property type="term" value="F:calmodulin binding"/>
    <property type="evidence" value="ECO:0007669"/>
    <property type="project" value="UniProtKB-KW"/>
</dbReference>
<dbReference type="GO" id="GO:0006518">
    <property type="term" value="P:peptide metabolic process"/>
    <property type="evidence" value="ECO:0007669"/>
    <property type="project" value="TreeGrafter"/>
</dbReference>
<dbReference type="Gene3D" id="2.60.120.260">
    <property type="entry name" value="Galactose-binding domain-like"/>
    <property type="match status" value="1"/>
</dbReference>
<dbReference type="EMBL" id="RHFK02000013">
    <property type="protein sequence ID" value="TWW66184.1"/>
    <property type="molecule type" value="Genomic_DNA"/>
</dbReference>
<gene>
    <name evidence="18" type="ORF">D4764_20G0002160</name>
</gene>
<feature type="region of interest" description="Disordered" evidence="14">
    <location>
        <begin position="161"/>
        <end position="182"/>
    </location>
</feature>
<keyword evidence="19" id="KW-1185">Reference proteome</keyword>
<dbReference type="CDD" id="cd00057">
    <property type="entry name" value="FA58C"/>
    <property type="match status" value="1"/>
</dbReference>
<dbReference type="Pfam" id="PF00246">
    <property type="entry name" value="Peptidase_M14"/>
    <property type="match status" value="1"/>
</dbReference>